<dbReference type="Gene3D" id="1.50.10.10">
    <property type="match status" value="1"/>
</dbReference>
<sequence>MAKFIENGTRYHLDDPCIAPNSAAYLWNKKMMLHMNCRGFAVSQYMDPEPRKYAHVPNLAAQSFMQPEQPYFSHHPGRFFYLRDNQSGEMFSAPYEPMKVDLDRFAFEPGLADIRWVVEKLDIELSIRLNLAVDAVLECWQVTVKNLSSQRRDISLIPYFPVGYASWMNMGGQYDAELNAIVCSSVTPYQKVTDYFKHQHFKDLTFLSASRLPDFYEVSQQAFEGEGGLHNPSALQQGGNLNNGEAHYELPAAIMQFQYNLPANGSDVLKLSFGPAKDKAEIKQLNQQYLYADQEPQRQVCEAYFAQAKGCITIETPDQQFNHFVNHWLPRQVFYHGDSQRLTTDPQTRNYLQDAMGMVYLKPEACKQALLTALKQQKFSGEMPDGILLSEQAELKYINQVPHTDHPVWLAIVLNAYLQETNDYSLLQVKLGWADNSLEQSVFEHVSKAMQFLCEAKDERGLPYIAQGDWCDPMNMVGYQGKGVSGWLAEAISYALQLWVPICEHLGEAALVQTFSQHAEQLNQRINQYFWDGAWYGRGITDAGKLFGISSDKEGRIFLNAQSWALLCGAANDEQKAQMLKAIDEQLDTPFGVMMSAPAFTEMRDDVGRVTQKWPGSAENGSVYNHAAAFYAASLYASSEGQRAFDVLRKMLPSNQNQELKVRGQLPIYLPNYYRGAYYQYPRTAGRSSNLFNTGTCAWYYQLVVEQLFGLRGTPQGLLLSPQLPDDWPKASVVREFRGAVFSIEYQQVNAGRAQPLCAKQLMSADEAKLTITQQADKQLLISGFVTGERYQISVTQALEDKANSAKADKAKGALV</sequence>
<reference evidence="5 6" key="2">
    <citation type="submission" date="2023-12" db="EMBL/GenBank/DDBJ databases">
        <authorList>
            <consortium name="Cladostephus spongiosus"/>
            <person name="Lorente B."/>
            <person name="Cabral C."/>
            <person name="Frias J."/>
            <person name="Faria J."/>
            <person name="Toubarro D."/>
        </authorList>
    </citation>
    <scope>NUCLEOTIDE SEQUENCE [LARGE SCALE GENOMIC DNA]</scope>
    <source>
        <strain evidence="5 6">ZMCS4</strain>
    </source>
</reference>
<organism evidence="5 6">
    <name type="scientific">Agarivorans aestuarii</name>
    <dbReference type="NCBI Taxonomy" id="1563703"/>
    <lineage>
        <taxon>Bacteria</taxon>
        <taxon>Pseudomonadati</taxon>
        <taxon>Pseudomonadota</taxon>
        <taxon>Gammaproteobacteria</taxon>
        <taxon>Alteromonadales</taxon>
        <taxon>Alteromonadaceae</taxon>
        <taxon>Agarivorans</taxon>
    </lineage>
</organism>
<dbReference type="InterPro" id="IPR037018">
    <property type="entry name" value="GH65_N"/>
</dbReference>
<dbReference type="Gene3D" id="2.60.420.10">
    <property type="entry name" value="Maltose phosphorylase, domain 3"/>
    <property type="match status" value="1"/>
</dbReference>
<dbReference type="EMBL" id="JAYDYW010000007">
    <property type="protein sequence ID" value="MEE1674223.1"/>
    <property type="molecule type" value="Genomic_DNA"/>
</dbReference>
<keyword evidence="1" id="KW-0328">Glycosyltransferase</keyword>
<dbReference type="InterPro" id="IPR012341">
    <property type="entry name" value="6hp_glycosidase-like_sf"/>
</dbReference>
<dbReference type="Pfam" id="PF17167">
    <property type="entry name" value="Glyco_hydro_94"/>
    <property type="match status" value="1"/>
</dbReference>
<dbReference type="Pfam" id="PF06165">
    <property type="entry name" value="GH94_b-supersand"/>
    <property type="match status" value="1"/>
</dbReference>
<evidence type="ECO:0000313" key="6">
    <source>
        <dbReference type="Proteomes" id="UP001310248"/>
    </source>
</evidence>
<dbReference type="RefSeq" id="WP_329775381.1">
    <property type="nucleotide sequence ID" value="NZ_JAYDYW010000007.1"/>
</dbReference>
<evidence type="ECO:0000313" key="5">
    <source>
        <dbReference type="EMBL" id="MEE1674223.1"/>
    </source>
</evidence>
<dbReference type="InterPro" id="IPR008928">
    <property type="entry name" value="6-hairpin_glycosidase_sf"/>
</dbReference>
<reference evidence="6" key="1">
    <citation type="submission" date="2023-07" db="EMBL/GenBank/DDBJ databases">
        <title>Draft genome sequence of Agarivorans aestuarii strain ZMCS4, a CAZymes producing bacteria isolated from the marine brown algae Clodostephus spongiosus.</title>
        <authorList>
            <person name="Lorente B."/>
            <person name="Cabral C."/>
            <person name="Frias J."/>
            <person name="Faria J."/>
            <person name="Toubarro D."/>
        </authorList>
    </citation>
    <scope>NUCLEOTIDE SEQUENCE [LARGE SCALE GENOMIC DNA]</scope>
    <source>
        <strain evidence="6">ZMCS4</strain>
    </source>
</reference>
<protein>
    <submittedName>
        <fullName evidence="5">Glycosyltransferase 36</fullName>
    </submittedName>
</protein>
<evidence type="ECO:0000259" key="3">
    <source>
        <dbReference type="Pfam" id="PF06165"/>
    </source>
</evidence>
<dbReference type="PANTHER" id="PTHR37469:SF2">
    <property type="entry name" value="CELLOBIONIC ACID PHOSPHORYLASE"/>
    <property type="match status" value="1"/>
</dbReference>
<dbReference type="InterPro" id="IPR052047">
    <property type="entry name" value="GH94_Enzymes"/>
</dbReference>
<evidence type="ECO:0000256" key="2">
    <source>
        <dbReference type="ARBA" id="ARBA00022679"/>
    </source>
</evidence>
<dbReference type="Gene3D" id="2.70.98.40">
    <property type="entry name" value="Glycoside hydrolase, family 65, N-terminal domain"/>
    <property type="match status" value="1"/>
</dbReference>
<feature type="domain" description="Glycosyl hydrolase 94 supersandwich" evidence="3">
    <location>
        <begin position="73"/>
        <end position="289"/>
    </location>
</feature>
<dbReference type="InterPro" id="IPR010383">
    <property type="entry name" value="Glyco_hydrolase_94_b-supersand"/>
</dbReference>
<accession>A0ABU7G4A7</accession>
<name>A0ABU7G4A7_9ALTE</name>
<proteinExistence type="predicted"/>
<keyword evidence="2" id="KW-0808">Transferase</keyword>
<dbReference type="PANTHER" id="PTHR37469">
    <property type="entry name" value="CELLOBIONIC ACID PHOSPHORYLASE-RELATED"/>
    <property type="match status" value="1"/>
</dbReference>
<dbReference type="InterPro" id="IPR033432">
    <property type="entry name" value="GH94_catalytic"/>
</dbReference>
<evidence type="ECO:0000259" key="4">
    <source>
        <dbReference type="Pfam" id="PF17167"/>
    </source>
</evidence>
<gene>
    <name evidence="5" type="ORF">SNR37_003659</name>
</gene>
<keyword evidence="6" id="KW-1185">Reference proteome</keyword>
<dbReference type="Proteomes" id="UP001310248">
    <property type="component" value="Unassembled WGS sequence"/>
</dbReference>
<dbReference type="SUPFAM" id="SSF48208">
    <property type="entry name" value="Six-hairpin glycosidases"/>
    <property type="match status" value="1"/>
</dbReference>
<feature type="domain" description="Glycosyl hydrolase 94 catalytic" evidence="4">
    <location>
        <begin position="311"/>
        <end position="710"/>
    </location>
</feature>
<evidence type="ECO:0000256" key="1">
    <source>
        <dbReference type="ARBA" id="ARBA00022676"/>
    </source>
</evidence>
<dbReference type="SUPFAM" id="SSF74650">
    <property type="entry name" value="Galactose mutarotase-like"/>
    <property type="match status" value="1"/>
</dbReference>
<dbReference type="InterPro" id="IPR011013">
    <property type="entry name" value="Gal_mutarotase_sf_dom"/>
</dbReference>
<comment type="caution">
    <text evidence="5">The sequence shown here is derived from an EMBL/GenBank/DDBJ whole genome shotgun (WGS) entry which is preliminary data.</text>
</comment>